<feature type="compositionally biased region" description="Basic and acidic residues" evidence="1">
    <location>
        <begin position="256"/>
        <end position="268"/>
    </location>
</feature>
<feature type="compositionally biased region" description="Low complexity" evidence="1">
    <location>
        <begin position="514"/>
        <end position="528"/>
    </location>
</feature>
<dbReference type="PANTHER" id="PTHR12419:SF115">
    <property type="entry name" value="PROTEIN OVARIAN TUMOR LOCUS-RELATED"/>
    <property type="match status" value="1"/>
</dbReference>
<evidence type="ECO:0000259" key="2">
    <source>
        <dbReference type="PROSITE" id="PS50304"/>
    </source>
</evidence>
<dbReference type="InterPro" id="IPR049769">
    <property type="entry name" value="OTU_OTU"/>
</dbReference>
<feature type="region of interest" description="Disordered" evidence="1">
    <location>
        <begin position="613"/>
        <end position="634"/>
    </location>
</feature>
<organism evidence="4 5">
    <name type="scientific">Drosophila kikkawai</name>
    <name type="common">Fruit fly</name>
    <dbReference type="NCBI Taxonomy" id="30033"/>
    <lineage>
        <taxon>Eukaryota</taxon>
        <taxon>Metazoa</taxon>
        <taxon>Ecdysozoa</taxon>
        <taxon>Arthropoda</taxon>
        <taxon>Hexapoda</taxon>
        <taxon>Insecta</taxon>
        <taxon>Pterygota</taxon>
        <taxon>Neoptera</taxon>
        <taxon>Endopterygota</taxon>
        <taxon>Diptera</taxon>
        <taxon>Brachycera</taxon>
        <taxon>Muscomorpha</taxon>
        <taxon>Ephydroidea</taxon>
        <taxon>Drosophilidae</taxon>
        <taxon>Drosophila</taxon>
        <taxon>Sophophora</taxon>
    </lineage>
</organism>
<feature type="compositionally biased region" description="Low complexity" evidence="1">
    <location>
        <begin position="845"/>
        <end position="872"/>
    </location>
</feature>
<dbReference type="InterPro" id="IPR050704">
    <property type="entry name" value="Peptidase_C85-like"/>
</dbReference>
<evidence type="ECO:0000256" key="1">
    <source>
        <dbReference type="SAM" id="MobiDB-lite"/>
    </source>
</evidence>
<dbReference type="CDD" id="cd22753">
    <property type="entry name" value="OTU_ALG13-like"/>
    <property type="match status" value="1"/>
</dbReference>
<dbReference type="Pfam" id="PF02338">
    <property type="entry name" value="OTU"/>
    <property type="match status" value="1"/>
</dbReference>
<dbReference type="PROSITE" id="PS50304">
    <property type="entry name" value="TUDOR"/>
    <property type="match status" value="1"/>
</dbReference>
<keyword evidence="4" id="KW-1185">Reference proteome</keyword>
<protein>
    <submittedName>
        <fullName evidence="5">Deubiquitinase otu isoform X3</fullName>
    </submittedName>
</protein>
<feature type="region of interest" description="Disordered" evidence="1">
    <location>
        <begin position="833"/>
        <end position="872"/>
    </location>
</feature>
<evidence type="ECO:0000259" key="3">
    <source>
        <dbReference type="PROSITE" id="PS50802"/>
    </source>
</evidence>
<feature type="domain" description="Tudor" evidence="2">
    <location>
        <begin position="341"/>
        <end position="401"/>
    </location>
</feature>
<feature type="domain" description="OTU" evidence="3">
    <location>
        <begin position="31"/>
        <end position="152"/>
    </location>
</feature>
<feature type="region of interest" description="Disordered" evidence="1">
    <location>
        <begin position="1"/>
        <end position="20"/>
    </location>
</feature>
<dbReference type="PANTHER" id="PTHR12419">
    <property type="entry name" value="OTU DOMAIN CONTAINING PROTEIN"/>
    <property type="match status" value="1"/>
</dbReference>
<dbReference type="AlphaFoldDB" id="A0A6P4I3U5"/>
<feature type="region of interest" description="Disordered" evidence="1">
    <location>
        <begin position="672"/>
        <end position="778"/>
    </location>
</feature>
<reference evidence="5" key="1">
    <citation type="submission" date="2025-08" db="UniProtKB">
        <authorList>
            <consortium name="RefSeq"/>
        </authorList>
    </citation>
    <scope>IDENTIFICATION</scope>
    <source>
        <strain evidence="5">14028-0561.14</strain>
        <tissue evidence="5">Whole fly</tissue>
    </source>
</reference>
<feature type="region of interest" description="Disordered" evidence="1">
    <location>
        <begin position="472"/>
        <end position="529"/>
    </location>
</feature>
<sequence length="872" mass="98624">MAMMMRLQRPITSGSRQAPDPYDQYLESRCLYRKHTARDASSLFRAIAEQMYDTQMLHYEVRLECVRFMTQKRRIFEKDIHGDFDSYMIDMSKPKTYGTMTELRAMCCLYRRNVILFEPYNMGSSVIFNRRYSDNFRVFYNNENHFDSVYKVEYIEKAAICQSIAFKLLYKMLFKLPDVNFAVESMLHPHTFEWDACDEEFDNKGYMIHLQASDGRKFKLDLPEHTNCILENYKLCNFHRIAGNQSNSNGRRPGGARRDSKSQLDHDSSGNNGSGSSDIMHMCPNRLVSCVRQLLDDGITPFPYKVAKSLDPFMYRNIEFDCWNDIRKEAKRYNAYANDYNFKVGAKCRVEMEHELELKTCHIQKISRDKTHCVVFVEKIGKKLLVPYESLHPVPPDEFRPWTLPYRYQRQMQHHRMQLSKVASKPSKMAKWKKTKLFEIGQYFEPRKVVLGPMQGYVPLDNCYRGVAQNGEQRDPEQQNHGVDHSQREQSQREGPQKPRQQRTKELRVSRQISNAPSHSHDSAASAALPPPTHFMNYLPIMSPGHHGDPAPPSWPASPVAISEELQYPLAGPPPPPPADGCVYMPFNGYGPPPTGPLTLPGPHPFLPPSHAALNTQTAGGEPRRSLHMNGEDLPADVGTLRYFYNMGVDMHLRMSSHPPTPEEIAMMHNNTDQSPLKSAGADRQAGGEATPPPSPEAGNAVDQRPPLEKAYTKRHSNPNRALGKRSEPLHDLKDPLGHTALLPTPTPTPSPTTNGSQFSFYSSPPQAVPPPPPHHLVSPPRMLQQPQPPPIFFHKAAGPGMPSQLTGAAGGQNPYAWGMPPPTLVAPPYEMIGNLPIEQPPQQPQQHQPTTMPTSPAQAQPAAVYAAPRHH</sequence>
<proteinExistence type="predicted"/>
<accession>A0A6P4I3U5</accession>
<name>A0A6P4I3U5_DROKI</name>
<dbReference type="SUPFAM" id="SSF54001">
    <property type="entry name" value="Cysteine proteinases"/>
    <property type="match status" value="1"/>
</dbReference>
<feature type="compositionally biased region" description="Basic and acidic residues" evidence="1">
    <location>
        <begin position="472"/>
        <end position="509"/>
    </location>
</feature>
<dbReference type="PROSITE" id="PS50802">
    <property type="entry name" value="OTU"/>
    <property type="match status" value="1"/>
</dbReference>
<dbReference type="InterPro" id="IPR038765">
    <property type="entry name" value="Papain-like_cys_pep_sf"/>
</dbReference>
<dbReference type="RefSeq" id="XP_017017378.1">
    <property type="nucleotide sequence ID" value="XM_017161889.3"/>
</dbReference>
<dbReference type="InterPro" id="IPR049770">
    <property type="entry name" value="OTU_Tudor"/>
</dbReference>
<dbReference type="FunFam" id="3.90.70.80:FF:000029">
    <property type="entry name" value="Uncharacterized protein, isoform A"/>
    <property type="match status" value="1"/>
</dbReference>
<dbReference type="Proteomes" id="UP001652661">
    <property type="component" value="Chromosome X"/>
</dbReference>
<gene>
    <name evidence="5" type="primary">otu</name>
</gene>
<evidence type="ECO:0000313" key="4">
    <source>
        <dbReference type="Proteomes" id="UP001652661"/>
    </source>
</evidence>
<dbReference type="GO" id="GO:0061578">
    <property type="term" value="F:K63-linked deubiquitinase activity"/>
    <property type="evidence" value="ECO:0007669"/>
    <property type="project" value="TreeGrafter"/>
</dbReference>
<feature type="region of interest" description="Disordered" evidence="1">
    <location>
        <begin position="244"/>
        <end position="278"/>
    </location>
</feature>
<dbReference type="InterPro" id="IPR003323">
    <property type="entry name" value="OTU_dom"/>
</dbReference>
<dbReference type="CDD" id="cd20380">
    <property type="entry name" value="Tudor_TDRD13-like"/>
    <property type="match status" value="1"/>
</dbReference>
<dbReference type="SMART" id="SM00333">
    <property type="entry name" value="TUDOR"/>
    <property type="match status" value="1"/>
</dbReference>
<dbReference type="InterPro" id="IPR002999">
    <property type="entry name" value="Tudor"/>
</dbReference>
<evidence type="ECO:0000313" key="5">
    <source>
        <dbReference type="RefSeq" id="XP_017017378.1"/>
    </source>
</evidence>
<feature type="compositionally biased region" description="Basic and acidic residues" evidence="1">
    <location>
        <begin position="725"/>
        <end position="737"/>
    </location>
</feature>
<dbReference type="Gene3D" id="3.90.70.80">
    <property type="match status" value="1"/>
</dbReference>
<dbReference type="OrthoDB" id="10017659at2759"/>